<dbReference type="InterPro" id="IPR036947">
    <property type="entry name" value="POLO_box_dom_sf"/>
</dbReference>
<proteinExistence type="predicted"/>
<evidence type="ECO:0000256" key="5">
    <source>
        <dbReference type="SAM" id="MobiDB-lite"/>
    </source>
</evidence>
<gene>
    <name evidence="7" type="ORF">BRAFLDRAFT_65489</name>
</gene>
<dbReference type="InterPro" id="IPR013083">
    <property type="entry name" value="Znf_RING/FYVE/PHD"/>
</dbReference>
<protein>
    <recommendedName>
        <fullName evidence="6">PHD-type domain-containing protein</fullName>
    </recommendedName>
</protein>
<dbReference type="InterPro" id="IPR011011">
    <property type="entry name" value="Znf_FYVE_PHD"/>
</dbReference>
<dbReference type="SUPFAM" id="SSF57903">
    <property type="entry name" value="FYVE/PHD zinc finger"/>
    <property type="match status" value="1"/>
</dbReference>
<feature type="compositionally biased region" description="Acidic residues" evidence="5">
    <location>
        <begin position="94"/>
        <end position="105"/>
    </location>
</feature>
<dbReference type="CDD" id="cd15489">
    <property type="entry name" value="PHD_SF"/>
    <property type="match status" value="1"/>
</dbReference>
<keyword evidence="1" id="KW-0479">Metal-binding</keyword>
<evidence type="ECO:0000256" key="1">
    <source>
        <dbReference type="ARBA" id="ARBA00022723"/>
    </source>
</evidence>
<evidence type="ECO:0000313" key="7">
    <source>
        <dbReference type="EMBL" id="EEN48915.1"/>
    </source>
</evidence>
<sequence>MTLCVVCDRTVTRRQHALCCDGCERWQHRICKIDGQTICDTGISQDFYRRLVREEVSLGEWLCSVCRATGEVAQDEEETMDLSLGDGLPGGSGAEEEMEAPEDEAEVPREPTSPIPMPRVVLEDSIGDLSVEEDLPVGAERDVTFSLVKKGTKRGADKLTDSLGFAYTVRKRTMQYYPAQSGGRTAIFTAATAPAHLTTALTLLDYFTRYMEDRLINGGDMPHSSVVSRDFNVERVPYVTRWFRTDRAIVMLLSCNTLQRCRELQVKSADQTRKVSGMVCILDPLRIAITPALDQ</sequence>
<dbReference type="GO" id="GO:0008270">
    <property type="term" value="F:zinc ion binding"/>
    <property type="evidence" value="ECO:0007669"/>
    <property type="project" value="UniProtKB-KW"/>
</dbReference>
<dbReference type="PROSITE" id="PS50016">
    <property type="entry name" value="ZF_PHD_2"/>
    <property type="match status" value="1"/>
</dbReference>
<dbReference type="EMBL" id="GG666612">
    <property type="protein sequence ID" value="EEN48915.1"/>
    <property type="molecule type" value="Genomic_DNA"/>
</dbReference>
<keyword evidence="3" id="KW-0862">Zinc</keyword>
<dbReference type="SUPFAM" id="SSF82615">
    <property type="entry name" value="Polo-box domain"/>
    <property type="match status" value="1"/>
</dbReference>
<feature type="region of interest" description="Disordered" evidence="5">
    <location>
        <begin position="76"/>
        <end position="118"/>
    </location>
</feature>
<reference evidence="7" key="1">
    <citation type="journal article" date="2008" name="Nature">
        <title>The amphioxus genome and the evolution of the chordate karyotype.</title>
        <authorList>
            <consortium name="US DOE Joint Genome Institute (JGI-PGF)"/>
            <person name="Putnam N.H."/>
            <person name="Butts T."/>
            <person name="Ferrier D.E.K."/>
            <person name="Furlong R.F."/>
            <person name="Hellsten U."/>
            <person name="Kawashima T."/>
            <person name="Robinson-Rechavi M."/>
            <person name="Shoguchi E."/>
            <person name="Terry A."/>
            <person name="Yu J.-K."/>
            <person name="Benito-Gutierrez E.L."/>
            <person name="Dubchak I."/>
            <person name="Garcia-Fernandez J."/>
            <person name="Gibson-Brown J.J."/>
            <person name="Grigoriev I.V."/>
            <person name="Horton A.C."/>
            <person name="de Jong P.J."/>
            <person name="Jurka J."/>
            <person name="Kapitonov V.V."/>
            <person name="Kohara Y."/>
            <person name="Kuroki Y."/>
            <person name="Lindquist E."/>
            <person name="Lucas S."/>
            <person name="Osoegawa K."/>
            <person name="Pennacchio L.A."/>
            <person name="Salamov A.A."/>
            <person name="Satou Y."/>
            <person name="Sauka-Spengler T."/>
            <person name="Schmutz J."/>
            <person name="Shin-I T."/>
            <person name="Toyoda A."/>
            <person name="Bronner-Fraser M."/>
            <person name="Fujiyama A."/>
            <person name="Holland L.Z."/>
            <person name="Holland P.W.H."/>
            <person name="Satoh N."/>
            <person name="Rokhsar D.S."/>
        </authorList>
    </citation>
    <scope>NUCLEOTIDE SEQUENCE [LARGE SCALE GENOMIC DNA]</scope>
    <source>
        <strain evidence="7">S238N-H82</strain>
        <tissue evidence="7">Testes</tissue>
    </source>
</reference>
<evidence type="ECO:0000259" key="6">
    <source>
        <dbReference type="PROSITE" id="PS50016"/>
    </source>
</evidence>
<dbReference type="Gene3D" id="3.30.40.10">
    <property type="entry name" value="Zinc/RING finger domain, C3HC4 (zinc finger)"/>
    <property type="match status" value="1"/>
</dbReference>
<dbReference type="AlphaFoldDB" id="C3ZDV9"/>
<organism>
    <name type="scientific">Branchiostoma floridae</name>
    <name type="common">Florida lancelet</name>
    <name type="synonym">Amphioxus</name>
    <dbReference type="NCBI Taxonomy" id="7739"/>
    <lineage>
        <taxon>Eukaryota</taxon>
        <taxon>Metazoa</taxon>
        <taxon>Chordata</taxon>
        <taxon>Cephalochordata</taxon>
        <taxon>Leptocardii</taxon>
        <taxon>Amphioxiformes</taxon>
        <taxon>Branchiostomatidae</taxon>
        <taxon>Branchiostoma</taxon>
    </lineage>
</organism>
<dbReference type="InParanoid" id="C3ZDV9"/>
<dbReference type="eggNOG" id="KOG0575">
    <property type="taxonomic scope" value="Eukaryota"/>
</dbReference>
<evidence type="ECO:0000256" key="3">
    <source>
        <dbReference type="ARBA" id="ARBA00022833"/>
    </source>
</evidence>
<dbReference type="InterPro" id="IPR019786">
    <property type="entry name" value="Zinc_finger_PHD-type_CS"/>
</dbReference>
<dbReference type="Gene3D" id="3.30.1120.30">
    <property type="entry name" value="POLO box domain"/>
    <property type="match status" value="2"/>
</dbReference>
<evidence type="ECO:0000256" key="4">
    <source>
        <dbReference type="PROSITE-ProRule" id="PRU00146"/>
    </source>
</evidence>
<dbReference type="InterPro" id="IPR019787">
    <property type="entry name" value="Znf_PHD-finger"/>
</dbReference>
<evidence type="ECO:0000256" key="2">
    <source>
        <dbReference type="ARBA" id="ARBA00022771"/>
    </source>
</evidence>
<name>C3ZDV9_BRAFL</name>
<accession>C3ZDV9</accession>
<dbReference type="STRING" id="7739.C3ZDV9"/>
<dbReference type="PROSITE" id="PS01359">
    <property type="entry name" value="ZF_PHD_1"/>
    <property type="match status" value="1"/>
</dbReference>
<feature type="domain" description="PHD-type" evidence="6">
    <location>
        <begin position="1"/>
        <end position="69"/>
    </location>
</feature>
<keyword evidence="2 4" id="KW-0863">Zinc-finger</keyword>